<evidence type="ECO:0000256" key="5">
    <source>
        <dbReference type="ARBA" id="ARBA00023237"/>
    </source>
</evidence>
<evidence type="ECO:0000256" key="3">
    <source>
        <dbReference type="ARBA" id="ARBA00022729"/>
    </source>
</evidence>
<comment type="caution">
    <text evidence="7">The sequence shown here is derived from an EMBL/GenBank/DDBJ whole genome shotgun (WGS) entry which is preliminary data.</text>
</comment>
<keyword evidence="8" id="KW-1185">Reference proteome</keyword>
<dbReference type="PROSITE" id="PS51257">
    <property type="entry name" value="PROKAR_LIPOPROTEIN"/>
    <property type="match status" value="1"/>
</dbReference>
<keyword evidence="5" id="KW-0998">Cell outer membrane</keyword>
<sequence>MKYNFSKITLLIVITAIIYSCSPLMRVPDDEMLLVKNEIIVDNQKVANDSIQVLLYQKPNSSFLKIPIRLYLYHLSKKNADSSYVAWLNKKPNRKENLIKLLSEKQVNRLGESFLVKGYSNFFKKVGEAPVLIDENKIEKSKKRLNGYYKNIGYFDNEVKAQIDSVGKKQGKVIYTLVKNEPYIIDTIASIIDTKVIDSMYQSIKSKSYLKRNKKYIVTDFENERKRITNHFRNNGAYYFQENDISYDVYQDTITKKLAVDVKINDRNLTIDEVNYKIPHKIYKIEKVNIYVDNDAIKNKSTITDSLTYNNYTIYGSKKIKYRPKAIANAVFINEGDYYNDNSRYLTTRSLSSLNVFNYPNIDYKESKDSTALITNINLSPLKKYNLNPNVDFIHSNIQDFGISGNLSVTFRNVFRGAELLQVSTRGNIGSSKDLANPKGVFFNLSEYGADAKLTFPRIFFLFPTSRLIKKEMLPSTNISVGLFRQTNIGLDKENVSGIIDYNWTRKINNVSKFELLNLQFVRNLNINNYFNVYGSSYDDLNDIALIYNDNINYENADGNLTPEGAVAFINDVVSGNTALSPNDNPYETVRSIGERRQRLIENYLIAASSFTFSTTNKTDIYDYNFYNLKVKLETAGNVLSLLSNVVEQPYSDNGKRTLFGVEYTQYIKGDFEYIKHWDLGRKRSYAMRGFVGLAVPYGNSNSIPFSKSYFSGGSNDNRGWQPYALGPGSSGGINDFNEANFKMAFNAEYRFPFFGQLYGAFFADAGNIWNVFDNVEDKSYTFNGISSLKDIALGTGIGFRYDFSFFVFRLDFGYKTYNPGRPENDRWFKDLNLGRTVLNFGINYPF</sequence>
<evidence type="ECO:0000259" key="6">
    <source>
        <dbReference type="Pfam" id="PF01103"/>
    </source>
</evidence>
<gene>
    <name evidence="7" type="ORF">ACFO3U_02280</name>
</gene>
<dbReference type="Pfam" id="PF01103">
    <property type="entry name" value="Omp85"/>
    <property type="match status" value="1"/>
</dbReference>
<keyword evidence="2" id="KW-0812">Transmembrane</keyword>
<accession>A0ABV9NZM1</accession>
<organism evidence="7 8">
    <name type="scientific">Flavobacterium ponti</name>
    <dbReference type="NCBI Taxonomy" id="665133"/>
    <lineage>
        <taxon>Bacteria</taxon>
        <taxon>Pseudomonadati</taxon>
        <taxon>Bacteroidota</taxon>
        <taxon>Flavobacteriia</taxon>
        <taxon>Flavobacteriales</taxon>
        <taxon>Flavobacteriaceae</taxon>
        <taxon>Flavobacterium</taxon>
    </lineage>
</organism>
<dbReference type="EMBL" id="JBHSGW010000001">
    <property type="protein sequence ID" value="MFC4738813.1"/>
    <property type="molecule type" value="Genomic_DNA"/>
</dbReference>
<name>A0ABV9NZM1_9FLAO</name>
<dbReference type="InterPro" id="IPR039910">
    <property type="entry name" value="D15-like"/>
</dbReference>
<dbReference type="PANTHER" id="PTHR12815">
    <property type="entry name" value="SORTING AND ASSEMBLY MACHINERY SAMM50 PROTEIN FAMILY MEMBER"/>
    <property type="match status" value="1"/>
</dbReference>
<reference evidence="8" key="1">
    <citation type="journal article" date="2019" name="Int. J. Syst. Evol. Microbiol.">
        <title>The Global Catalogue of Microorganisms (GCM) 10K type strain sequencing project: providing services to taxonomists for standard genome sequencing and annotation.</title>
        <authorList>
            <consortium name="The Broad Institute Genomics Platform"/>
            <consortium name="The Broad Institute Genome Sequencing Center for Infectious Disease"/>
            <person name="Wu L."/>
            <person name="Ma J."/>
        </authorList>
    </citation>
    <scope>NUCLEOTIDE SEQUENCE [LARGE SCALE GENOMIC DNA]</scope>
    <source>
        <strain evidence="8">CCUG 50349</strain>
    </source>
</reference>
<dbReference type="RefSeq" id="WP_379738020.1">
    <property type="nucleotide sequence ID" value="NZ_JBHSGW010000001.1"/>
</dbReference>
<evidence type="ECO:0000256" key="1">
    <source>
        <dbReference type="ARBA" id="ARBA00004370"/>
    </source>
</evidence>
<dbReference type="InterPro" id="IPR000184">
    <property type="entry name" value="Bac_surfAg_D15"/>
</dbReference>
<evidence type="ECO:0000313" key="8">
    <source>
        <dbReference type="Proteomes" id="UP001595885"/>
    </source>
</evidence>
<dbReference type="Proteomes" id="UP001595885">
    <property type="component" value="Unassembled WGS sequence"/>
</dbReference>
<keyword evidence="3" id="KW-0732">Signal</keyword>
<dbReference type="PANTHER" id="PTHR12815:SF47">
    <property type="entry name" value="TRANSLOCATION AND ASSEMBLY MODULE SUBUNIT TAMA"/>
    <property type="match status" value="1"/>
</dbReference>
<dbReference type="Gene3D" id="2.40.160.50">
    <property type="entry name" value="membrane protein fhac: a member of the omp85/tpsb transporter family"/>
    <property type="match status" value="1"/>
</dbReference>
<proteinExistence type="predicted"/>
<evidence type="ECO:0000256" key="4">
    <source>
        <dbReference type="ARBA" id="ARBA00023136"/>
    </source>
</evidence>
<feature type="domain" description="Bacterial surface antigen (D15)" evidence="6">
    <location>
        <begin position="665"/>
        <end position="826"/>
    </location>
</feature>
<evidence type="ECO:0000256" key="2">
    <source>
        <dbReference type="ARBA" id="ARBA00022692"/>
    </source>
</evidence>
<keyword evidence="4" id="KW-0472">Membrane</keyword>
<comment type="subcellular location">
    <subcellularLocation>
        <location evidence="1">Membrane</location>
    </subcellularLocation>
</comment>
<evidence type="ECO:0000313" key="7">
    <source>
        <dbReference type="EMBL" id="MFC4738813.1"/>
    </source>
</evidence>
<protein>
    <submittedName>
        <fullName evidence="7">BamA/TamA family outer membrane protein</fullName>
    </submittedName>
</protein>